<reference evidence="3 4" key="1">
    <citation type="journal article" date="2015" name="Nat. Commun.">
        <title>Lucilia cuprina genome unlocks parasitic fly biology to underpin future interventions.</title>
        <authorList>
            <person name="Anstead C.A."/>
            <person name="Korhonen P.K."/>
            <person name="Young N.D."/>
            <person name="Hall R.S."/>
            <person name="Jex A.R."/>
            <person name="Murali S.C."/>
            <person name="Hughes D.S."/>
            <person name="Lee S.F."/>
            <person name="Perry T."/>
            <person name="Stroehlein A.J."/>
            <person name="Ansell B.R."/>
            <person name="Breugelmans B."/>
            <person name="Hofmann A."/>
            <person name="Qu J."/>
            <person name="Dugan S."/>
            <person name="Lee S.L."/>
            <person name="Chao H."/>
            <person name="Dinh H."/>
            <person name="Han Y."/>
            <person name="Doddapaneni H.V."/>
            <person name="Worley K.C."/>
            <person name="Muzny D.M."/>
            <person name="Ioannidis P."/>
            <person name="Waterhouse R.M."/>
            <person name="Zdobnov E.M."/>
            <person name="James P.J."/>
            <person name="Bagnall N.H."/>
            <person name="Kotze A.C."/>
            <person name="Gibbs R.A."/>
            <person name="Richards S."/>
            <person name="Batterham P."/>
            <person name="Gasser R.B."/>
        </authorList>
    </citation>
    <scope>NUCLEOTIDE SEQUENCE [LARGE SCALE GENOMIC DNA]</scope>
    <source>
        <strain evidence="3 4">LS</strain>
        <tissue evidence="3">Full body</tissue>
    </source>
</reference>
<evidence type="ECO:0000313" key="4">
    <source>
        <dbReference type="Proteomes" id="UP000037069"/>
    </source>
</evidence>
<dbReference type="GO" id="GO:0070652">
    <property type="term" value="C:HAUS complex"/>
    <property type="evidence" value="ECO:0007669"/>
    <property type="project" value="InterPro"/>
</dbReference>
<dbReference type="Proteomes" id="UP000037069">
    <property type="component" value="Unassembled WGS sequence"/>
</dbReference>
<dbReference type="STRING" id="7375.A0A0L0C6T6"/>
<dbReference type="Pfam" id="PF14661">
    <property type="entry name" value="HAUS6_N"/>
    <property type="match status" value="1"/>
</dbReference>
<evidence type="ECO:0000256" key="1">
    <source>
        <dbReference type="SAM" id="MobiDB-lite"/>
    </source>
</evidence>
<dbReference type="GO" id="GO:0008017">
    <property type="term" value="F:microtubule binding"/>
    <property type="evidence" value="ECO:0007669"/>
    <property type="project" value="TreeGrafter"/>
</dbReference>
<dbReference type="OMA" id="KINDPMQ"/>
<keyword evidence="4" id="KW-1185">Reference proteome</keyword>
<dbReference type="PANTHER" id="PTHR16151:SF2">
    <property type="entry name" value="HAUS AUGMIN-LIKE COMPLEX SUBUNIT 6"/>
    <property type="match status" value="1"/>
</dbReference>
<evidence type="ECO:0000313" key="3">
    <source>
        <dbReference type="EMBL" id="KNC27947.1"/>
    </source>
</evidence>
<dbReference type="PANTHER" id="PTHR16151">
    <property type="entry name" value="HAUS AUGMIN-LIKE COMPLEX SUBUNIT 6"/>
    <property type="match status" value="1"/>
</dbReference>
<dbReference type="GO" id="GO:0051225">
    <property type="term" value="P:spindle assembly"/>
    <property type="evidence" value="ECO:0007669"/>
    <property type="project" value="InterPro"/>
</dbReference>
<name>A0A0L0C6T6_LUCCU</name>
<organism evidence="3 4">
    <name type="scientific">Lucilia cuprina</name>
    <name type="common">Green bottle fly</name>
    <name type="synonym">Australian sheep blowfly</name>
    <dbReference type="NCBI Taxonomy" id="7375"/>
    <lineage>
        <taxon>Eukaryota</taxon>
        <taxon>Metazoa</taxon>
        <taxon>Ecdysozoa</taxon>
        <taxon>Arthropoda</taxon>
        <taxon>Hexapoda</taxon>
        <taxon>Insecta</taxon>
        <taxon>Pterygota</taxon>
        <taxon>Neoptera</taxon>
        <taxon>Endopterygota</taxon>
        <taxon>Diptera</taxon>
        <taxon>Brachycera</taxon>
        <taxon>Muscomorpha</taxon>
        <taxon>Oestroidea</taxon>
        <taxon>Calliphoridae</taxon>
        <taxon>Luciliinae</taxon>
        <taxon>Lucilia</taxon>
    </lineage>
</organism>
<dbReference type="OrthoDB" id="5575722at2759"/>
<feature type="compositionally biased region" description="Polar residues" evidence="1">
    <location>
        <begin position="522"/>
        <end position="532"/>
    </location>
</feature>
<feature type="domain" description="HAUS augmin-like complex subunit 6 N-terminal" evidence="2">
    <location>
        <begin position="20"/>
        <end position="258"/>
    </location>
</feature>
<dbReference type="InterPro" id="IPR026797">
    <property type="entry name" value="HAUS_6"/>
</dbReference>
<feature type="region of interest" description="Disordered" evidence="1">
    <location>
        <begin position="508"/>
        <end position="532"/>
    </location>
</feature>
<comment type="caution">
    <text evidence="3">The sequence shown here is derived from an EMBL/GenBank/DDBJ whole genome shotgun (WGS) entry which is preliminary data.</text>
</comment>
<dbReference type="GO" id="GO:1990498">
    <property type="term" value="C:mitotic spindle microtubule"/>
    <property type="evidence" value="ECO:0007669"/>
    <property type="project" value="TreeGrafter"/>
</dbReference>
<protein>
    <recommendedName>
        <fullName evidence="2">HAUS augmin-like complex subunit 6 N-terminal domain-containing protein</fullName>
    </recommendedName>
</protein>
<dbReference type="EMBL" id="JRES01000835">
    <property type="protein sequence ID" value="KNC27947.1"/>
    <property type="molecule type" value="Genomic_DNA"/>
</dbReference>
<feature type="region of interest" description="Disordered" evidence="1">
    <location>
        <begin position="598"/>
        <end position="619"/>
    </location>
</feature>
<evidence type="ECO:0000259" key="2">
    <source>
        <dbReference type="Pfam" id="PF14661"/>
    </source>
</evidence>
<dbReference type="InterPro" id="IPR028163">
    <property type="entry name" value="HAUS_6_N"/>
</dbReference>
<proteinExistence type="predicted"/>
<gene>
    <name evidence="3" type="ORF">FF38_06126</name>
</gene>
<sequence length="767" mass="87757">MDRTIIVPYRAEEKELSHTLYNAIQGLFLLHPPTEDLRKCVSEEMFIKPNQQAFFHIMHYLFRILDAQEFKKRFFWPITDKRSESNFRTSTVEYLKYINEKYQLNWTNIKSYLVVMPGGMKFISFLLDFINFIVQELIKQKEKQLNLDANSYRPQVSEANLWKMCAKNEVFKDMASEFVDTVENINKKFDDNSHKLMKQLEVLSQETGLSVEMLTDDKFLEDFDNSNHQLFEQHYIERTKKVIEMDGLIAELKEAMDKFYSKETGYKYDKQRICEQLRRIRDHFPIEQLEEESFGTKMTDDGVNINTLICTFNAINATMRNALKIDDQRPSVGEVVYSGLLNLKKDLQAKEARLDDFQKMLTISIKKYKSKRPHTPEHPNIHDTIKRTLESNLLMKLVSTPSIKLVAPEGGGIPRLALVDSKTGNTNDTTSNNFLAPSCSTSRTNRHHSLVNQSNLNTTVNRSKIIDPMELLRLTSKKDPSKYKTTTPQLNLSNLGTKWKQRQCLFNDEETPSAPGHRSLEDQSNLNTTVNRSKIIDPMELLRLASMNDSPKQETTTQRQSLFNDVEAPSESAHMANVANTPKTHFKPMNISKTSPLSLTKTGSPTILHQSPFTPFNSNDRTRIARSQYQLDTSGFGTSGNSTGSTYVKKLAAVKKVQDASLNFANLSTSPSGRLEPLVTAEDMNIPKLKLNDISLIEHNLSLNNSMFFEKPKVLVNSPIANTITNDENNPNTNNIQNFNESENKKPEPDEEALFNISDSILKDVTL</sequence>
<accession>A0A0L0C6T6</accession>
<dbReference type="AlphaFoldDB" id="A0A0L0C6T6"/>